<accession>A0A561PXM1</accession>
<keyword evidence="1" id="KW-1133">Transmembrane helix</keyword>
<dbReference type="Proteomes" id="UP000320811">
    <property type="component" value="Unassembled WGS sequence"/>
</dbReference>
<dbReference type="AlphaFoldDB" id="A0A561PXM1"/>
<name>A0A561PXM1_9BACT</name>
<keyword evidence="1" id="KW-0472">Membrane</keyword>
<reference evidence="2 3" key="1">
    <citation type="submission" date="2019-06" db="EMBL/GenBank/DDBJ databases">
        <title>Sorghum-associated microbial communities from plants grown in Nebraska, USA.</title>
        <authorList>
            <person name="Schachtman D."/>
        </authorList>
    </citation>
    <scope>NUCLEOTIDE SEQUENCE [LARGE SCALE GENOMIC DNA]</scope>
    <source>
        <strain evidence="2 3">1209</strain>
    </source>
</reference>
<gene>
    <name evidence="2" type="ORF">FHW36_102617</name>
</gene>
<protein>
    <submittedName>
        <fullName evidence="2">Uncharacterized protein</fullName>
    </submittedName>
</protein>
<evidence type="ECO:0000256" key="1">
    <source>
        <dbReference type="SAM" id="Phobius"/>
    </source>
</evidence>
<evidence type="ECO:0000313" key="3">
    <source>
        <dbReference type="Proteomes" id="UP000320811"/>
    </source>
</evidence>
<comment type="caution">
    <text evidence="2">The sequence shown here is derived from an EMBL/GenBank/DDBJ whole genome shotgun (WGS) entry which is preliminary data.</text>
</comment>
<organism evidence="2 3">
    <name type="scientific">Chitinophaga polysaccharea</name>
    <dbReference type="NCBI Taxonomy" id="1293035"/>
    <lineage>
        <taxon>Bacteria</taxon>
        <taxon>Pseudomonadati</taxon>
        <taxon>Bacteroidota</taxon>
        <taxon>Chitinophagia</taxon>
        <taxon>Chitinophagales</taxon>
        <taxon>Chitinophagaceae</taxon>
        <taxon>Chitinophaga</taxon>
    </lineage>
</organism>
<sequence length="38" mass="4335">MQYEEDEMHQQLARLLAYLVLPALGLISIAIILLIILL</sequence>
<evidence type="ECO:0000313" key="2">
    <source>
        <dbReference type="EMBL" id="TWF42856.1"/>
    </source>
</evidence>
<dbReference type="EMBL" id="VIWO01000002">
    <property type="protein sequence ID" value="TWF42856.1"/>
    <property type="molecule type" value="Genomic_DNA"/>
</dbReference>
<keyword evidence="3" id="KW-1185">Reference proteome</keyword>
<keyword evidence="1" id="KW-0812">Transmembrane</keyword>
<feature type="transmembrane region" description="Helical" evidence="1">
    <location>
        <begin position="12"/>
        <end position="37"/>
    </location>
</feature>
<proteinExistence type="predicted"/>